<name>A0AAE1XH96_9LAMI</name>
<feature type="compositionally biased region" description="Basic residues" evidence="1">
    <location>
        <begin position="103"/>
        <end position="119"/>
    </location>
</feature>
<proteinExistence type="predicted"/>
<comment type="caution">
    <text evidence="2">The sequence shown here is derived from an EMBL/GenBank/DDBJ whole genome shotgun (WGS) entry which is preliminary data.</text>
</comment>
<gene>
    <name evidence="2" type="ORF">Sango_0216600</name>
</gene>
<dbReference type="InterPro" id="IPR045015">
    <property type="entry name" value="AN-like"/>
</dbReference>
<feature type="region of interest" description="Disordered" evidence="1">
    <location>
        <begin position="25"/>
        <end position="175"/>
    </location>
</feature>
<organism evidence="2 3">
    <name type="scientific">Sesamum angolense</name>
    <dbReference type="NCBI Taxonomy" id="2727404"/>
    <lineage>
        <taxon>Eukaryota</taxon>
        <taxon>Viridiplantae</taxon>
        <taxon>Streptophyta</taxon>
        <taxon>Embryophyta</taxon>
        <taxon>Tracheophyta</taxon>
        <taxon>Spermatophyta</taxon>
        <taxon>Magnoliopsida</taxon>
        <taxon>eudicotyledons</taxon>
        <taxon>Gunneridae</taxon>
        <taxon>Pentapetalae</taxon>
        <taxon>asterids</taxon>
        <taxon>lamiids</taxon>
        <taxon>Lamiales</taxon>
        <taxon>Pedaliaceae</taxon>
        <taxon>Sesamum</taxon>
    </lineage>
</organism>
<feature type="compositionally biased region" description="Polar residues" evidence="1">
    <location>
        <begin position="142"/>
        <end position="155"/>
    </location>
</feature>
<dbReference type="EMBL" id="JACGWL010000001">
    <property type="protein sequence ID" value="KAK4411436.1"/>
    <property type="molecule type" value="Genomic_DNA"/>
</dbReference>
<evidence type="ECO:0000313" key="2">
    <source>
        <dbReference type="EMBL" id="KAK4411436.1"/>
    </source>
</evidence>
<feature type="compositionally biased region" description="Polar residues" evidence="1">
    <location>
        <begin position="48"/>
        <end position="95"/>
    </location>
</feature>
<evidence type="ECO:0000313" key="3">
    <source>
        <dbReference type="Proteomes" id="UP001289374"/>
    </source>
</evidence>
<reference evidence="2" key="2">
    <citation type="journal article" date="2024" name="Plant">
        <title>Genomic evolution and insights into agronomic trait innovations of Sesamum species.</title>
        <authorList>
            <person name="Miao H."/>
            <person name="Wang L."/>
            <person name="Qu L."/>
            <person name="Liu H."/>
            <person name="Sun Y."/>
            <person name="Le M."/>
            <person name="Wang Q."/>
            <person name="Wei S."/>
            <person name="Zheng Y."/>
            <person name="Lin W."/>
            <person name="Duan Y."/>
            <person name="Cao H."/>
            <person name="Xiong S."/>
            <person name="Wang X."/>
            <person name="Wei L."/>
            <person name="Li C."/>
            <person name="Ma Q."/>
            <person name="Ju M."/>
            <person name="Zhao R."/>
            <person name="Li G."/>
            <person name="Mu C."/>
            <person name="Tian Q."/>
            <person name="Mei H."/>
            <person name="Zhang T."/>
            <person name="Gao T."/>
            <person name="Zhang H."/>
        </authorList>
    </citation>
    <scope>NUCLEOTIDE SEQUENCE</scope>
    <source>
        <strain evidence="2">K16</strain>
    </source>
</reference>
<accession>A0AAE1XH96</accession>
<dbReference type="AlphaFoldDB" id="A0AAE1XH96"/>
<dbReference type="PANTHER" id="PTHR43254">
    <property type="entry name" value="C-TERMINAL BINDING PROTEIN AN-RELATED"/>
    <property type="match status" value="1"/>
</dbReference>
<evidence type="ECO:0000256" key="1">
    <source>
        <dbReference type="SAM" id="MobiDB-lite"/>
    </source>
</evidence>
<dbReference type="GO" id="GO:0000226">
    <property type="term" value="P:microtubule cytoskeleton organization"/>
    <property type="evidence" value="ECO:0007669"/>
    <property type="project" value="InterPro"/>
</dbReference>
<feature type="compositionally biased region" description="Basic and acidic residues" evidence="1">
    <location>
        <begin position="157"/>
        <end position="174"/>
    </location>
</feature>
<dbReference type="PANTHER" id="PTHR43254:SF3">
    <property type="entry name" value="C-TERMINAL BINDING PROTEIN AN"/>
    <property type="match status" value="1"/>
</dbReference>
<keyword evidence="3" id="KW-1185">Reference proteome</keyword>
<sequence>MEIREKAISILQRFFIDNLIPENAVSDEEEEDSVVGYENVPCNKLDNETSFQGSVSDRANENAQLLAESSQKKVLNQSEDASSHHQGSVLSQNALSRSEIKRSRSSKKAKKRHGRQKSQHKADDNLTFGKESTTYREDDASLSGTDQALSSSSRCASPEDSRNRKTPIDSKVDLPPDLLSESSVELGKNQDTIGLRSFTAGESCYRRMEFVFASHSFDVWESWTTEGSLEDCRLVNCRNPLAVLDVRIEIVAAVGEDGVTRWLD</sequence>
<reference evidence="2" key="1">
    <citation type="submission" date="2020-06" db="EMBL/GenBank/DDBJ databases">
        <authorList>
            <person name="Li T."/>
            <person name="Hu X."/>
            <person name="Zhang T."/>
            <person name="Song X."/>
            <person name="Zhang H."/>
            <person name="Dai N."/>
            <person name="Sheng W."/>
            <person name="Hou X."/>
            <person name="Wei L."/>
        </authorList>
    </citation>
    <scope>NUCLEOTIDE SEQUENCE</scope>
    <source>
        <strain evidence="2">K16</strain>
        <tissue evidence="2">Leaf</tissue>
    </source>
</reference>
<protein>
    <submittedName>
        <fullName evidence="2">C-terminal binding protein AN</fullName>
    </submittedName>
</protein>
<dbReference type="Proteomes" id="UP001289374">
    <property type="component" value="Unassembled WGS sequence"/>
</dbReference>